<evidence type="ECO:0000259" key="10">
    <source>
        <dbReference type="Pfam" id="PF05922"/>
    </source>
</evidence>
<protein>
    <recommendedName>
        <fullName evidence="13">Peptidase inhibitor I9</fullName>
    </recommendedName>
</protein>
<evidence type="ECO:0000256" key="2">
    <source>
        <dbReference type="ARBA" id="ARBA00022670"/>
    </source>
</evidence>
<evidence type="ECO:0000256" key="5">
    <source>
        <dbReference type="PROSITE-ProRule" id="PRU01240"/>
    </source>
</evidence>
<dbReference type="InterPro" id="IPR050131">
    <property type="entry name" value="Peptidase_S8_subtilisin-like"/>
</dbReference>
<keyword evidence="2 5" id="KW-0645">Protease</keyword>
<comment type="similarity">
    <text evidence="1 5 6">Belongs to the peptidase S8 family.</text>
</comment>
<evidence type="ECO:0000256" key="6">
    <source>
        <dbReference type="RuleBase" id="RU003355"/>
    </source>
</evidence>
<dbReference type="EMBL" id="BAAAHP010000029">
    <property type="protein sequence ID" value="GAA0925617.1"/>
    <property type="molecule type" value="Genomic_DNA"/>
</dbReference>
<dbReference type="PROSITE" id="PS00137">
    <property type="entry name" value="SUBTILASE_HIS"/>
    <property type="match status" value="1"/>
</dbReference>
<dbReference type="Proteomes" id="UP001499967">
    <property type="component" value="Unassembled WGS sequence"/>
</dbReference>
<dbReference type="InterPro" id="IPR036852">
    <property type="entry name" value="Peptidase_S8/S53_dom_sf"/>
</dbReference>
<dbReference type="InterPro" id="IPR023828">
    <property type="entry name" value="Peptidase_S8_Ser-AS"/>
</dbReference>
<feature type="region of interest" description="Disordered" evidence="7">
    <location>
        <begin position="98"/>
        <end position="126"/>
    </location>
</feature>
<evidence type="ECO:0000256" key="1">
    <source>
        <dbReference type="ARBA" id="ARBA00011073"/>
    </source>
</evidence>
<dbReference type="PROSITE" id="PS00136">
    <property type="entry name" value="SUBTILASE_ASP"/>
    <property type="match status" value="1"/>
</dbReference>
<dbReference type="Pfam" id="PF05922">
    <property type="entry name" value="Inhibitor_I9"/>
    <property type="match status" value="1"/>
</dbReference>
<dbReference type="CDD" id="cd04077">
    <property type="entry name" value="Peptidases_S8_PCSK9_ProteinaseK_like"/>
    <property type="match status" value="1"/>
</dbReference>
<evidence type="ECO:0000256" key="4">
    <source>
        <dbReference type="ARBA" id="ARBA00022825"/>
    </source>
</evidence>
<feature type="active site" description="Charge relay system" evidence="5">
    <location>
        <position position="152"/>
    </location>
</feature>
<dbReference type="InterPro" id="IPR010259">
    <property type="entry name" value="S8pro/Inhibitor_I9"/>
</dbReference>
<dbReference type="InterPro" id="IPR034193">
    <property type="entry name" value="PCSK9_ProteinaseK-like"/>
</dbReference>
<keyword evidence="12" id="KW-1185">Reference proteome</keyword>
<dbReference type="PRINTS" id="PR00723">
    <property type="entry name" value="SUBTILISIN"/>
</dbReference>
<evidence type="ECO:0000313" key="11">
    <source>
        <dbReference type="EMBL" id="GAA0925617.1"/>
    </source>
</evidence>
<keyword evidence="4 5" id="KW-0720">Serine protease</keyword>
<dbReference type="PROSITE" id="PS00138">
    <property type="entry name" value="SUBTILASE_SER"/>
    <property type="match status" value="1"/>
</dbReference>
<evidence type="ECO:0000259" key="9">
    <source>
        <dbReference type="Pfam" id="PF00082"/>
    </source>
</evidence>
<dbReference type="PROSITE" id="PS51892">
    <property type="entry name" value="SUBTILASE"/>
    <property type="match status" value="1"/>
</dbReference>
<dbReference type="SUPFAM" id="SSF54897">
    <property type="entry name" value="Protease propeptides/inhibitors"/>
    <property type="match status" value="1"/>
</dbReference>
<feature type="chain" id="PRO_5045822723" description="Peptidase inhibitor I9" evidence="8">
    <location>
        <begin position="30"/>
        <end position="389"/>
    </location>
</feature>
<dbReference type="Gene3D" id="3.40.50.200">
    <property type="entry name" value="Peptidase S8/S53 domain"/>
    <property type="match status" value="1"/>
</dbReference>
<dbReference type="PANTHER" id="PTHR43806">
    <property type="entry name" value="PEPTIDASE S8"/>
    <property type="match status" value="1"/>
</dbReference>
<dbReference type="PANTHER" id="PTHR43806:SF11">
    <property type="entry name" value="CEREVISIN-RELATED"/>
    <property type="match status" value="1"/>
</dbReference>
<gene>
    <name evidence="11" type="ORF">GCM10009559_10480</name>
</gene>
<name>A0ABN1PCJ3_9PSEU</name>
<evidence type="ECO:0000256" key="8">
    <source>
        <dbReference type="SAM" id="SignalP"/>
    </source>
</evidence>
<dbReference type="InterPro" id="IPR037045">
    <property type="entry name" value="S8pro/Inhibitor_I9_sf"/>
</dbReference>
<organism evidence="11 12">
    <name type="scientific">Pseudonocardia zijingensis</name>
    <dbReference type="NCBI Taxonomy" id="153376"/>
    <lineage>
        <taxon>Bacteria</taxon>
        <taxon>Bacillati</taxon>
        <taxon>Actinomycetota</taxon>
        <taxon>Actinomycetes</taxon>
        <taxon>Pseudonocardiales</taxon>
        <taxon>Pseudonocardiaceae</taxon>
        <taxon>Pseudonocardia</taxon>
    </lineage>
</organism>
<evidence type="ECO:0000313" key="12">
    <source>
        <dbReference type="Proteomes" id="UP001499967"/>
    </source>
</evidence>
<sequence>MTRFLLRIAPAVIVLQLVVALTLPGSAEARGDAGESTAAYVVHARTPSDATAAAADVGVRPTMTFDRAFAGFAARLNREQVERLRARAGVLGVEEDGRVVPLDPNREPDLTEGDQPDPQNWGLDRIDQRDLPLDHRYSTKATGEGVTVYVLDTGVDVSHPQFEGRAQWVLNTVDEDDRDCDGHGTVVAGIAASRDYGVAKAAQVRAVKVLDCTGAGTLSSLLAGIDYVATHAEGPAVAVTSWSYGPSEVLLSAVAGLVEKGVFIASSAGNSGADDCTVAPRAFPGVLVVANSTIEDQRATSSSTGQCVDLYAPGTSIRSTVPGGGIASYTGTSMAAPHAVGVAALYKQTYGDAPSADIERWIVDHATPGVVGGGAVGGTPNRLLNTGGL</sequence>
<dbReference type="RefSeq" id="WP_343939481.1">
    <property type="nucleotide sequence ID" value="NZ_BAAAHP010000029.1"/>
</dbReference>
<dbReference type="InterPro" id="IPR023827">
    <property type="entry name" value="Peptidase_S8_Asp-AS"/>
</dbReference>
<evidence type="ECO:0008006" key="13">
    <source>
        <dbReference type="Google" id="ProtNLM"/>
    </source>
</evidence>
<feature type="domain" description="Inhibitor I9" evidence="10">
    <location>
        <begin position="55"/>
        <end position="99"/>
    </location>
</feature>
<keyword evidence="8" id="KW-0732">Signal</keyword>
<evidence type="ECO:0000256" key="7">
    <source>
        <dbReference type="SAM" id="MobiDB-lite"/>
    </source>
</evidence>
<accession>A0ABN1PCJ3</accession>
<dbReference type="Gene3D" id="3.30.70.80">
    <property type="entry name" value="Peptidase S8 propeptide/proteinase inhibitor I9"/>
    <property type="match status" value="1"/>
</dbReference>
<evidence type="ECO:0000256" key="3">
    <source>
        <dbReference type="ARBA" id="ARBA00022801"/>
    </source>
</evidence>
<dbReference type="InterPro" id="IPR000209">
    <property type="entry name" value="Peptidase_S8/S53_dom"/>
</dbReference>
<dbReference type="InterPro" id="IPR015500">
    <property type="entry name" value="Peptidase_S8_subtilisin-rel"/>
</dbReference>
<keyword evidence="3 5" id="KW-0378">Hydrolase</keyword>
<dbReference type="SUPFAM" id="SSF52743">
    <property type="entry name" value="Subtilisin-like"/>
    <property type="match status" value="1"/>
</dbReference>
<dbReference type="InterPro" id="IPR022398">
    <property type="entry name" value="Peptidase_S8_His-AS"/>
</dbReference>
<reference evidence="11 12" key="1">
    <citation type="journal article" date="2019" name="Int. J. Syst. Evol. Microbiol.">
        <title>The Global Catalogue of Microorganisms (GCM) 10K type strain sequencing project: providing services to taxonomists for standard genome sequencing and annotation.</title>
        <authorList>
            <consortium name="The Broad Institute Genomics Platform"/>
            <consortium name="The Broad Institute Genome Sequencing Center for Infectious Disease"/>
            <person name="Wu L."/>
            <person name="Ma J."/>
        </authorList>
    </citation>
    <scope>NUCLEOTIDE SEQUENCE [LARGE SCALE GENOMIC DNA]</scope>
    <source>
        <strain evidence="11 12">JCM 11117</strain>
    </source>
</reference>
<feature type="domain" description="Peptidase S8/S53" evidence="9">
    <location>
        <begin position="143"/>
        <end position="369"/>
    </location>
</feature>
<dbReference type="Pfam" id="PF00082">
    <property type="entry name" value="Peptidase_S8"/>
    <property type="match status" value="1"/>
</dbReference>
<feature type="signal peptide" evidence="8">
    <location>
        <begin position="1"/>
        <end position="29"/>
    </location>
</feature>
<feature type="active site" description="Charge relay system" evidence="5">
    <location>
        <position position="183"/>
    </location>
</feature>
<proteinExistence type="inferred from homology"/>
<comment type="caution">
    <text evidence="11">The sequence shown here is derived from an EMBL/GenBank/DDBJ whole genome shotgun (WGS) entry which is preliminary data.</text>
</comment>
<feature type="active site" description="Charge relay system" evidence="5">
    <location>
        <position position="333"/>
    </location>
</feature>